<sequence>MKVQNNILNISDNKSPIKSSKENFNHILNNIKPEIQANSDKNFIKMSVDDFRKSLVKYGASGFMIKMQTDWIDAKIEEKRAELELNLGLHDSSKTDKEKSEIAQIIENILKDYKQELIKKIKQKVEQEKIQSKSQIQKNSLTMLLKKIQNT</sequence>
<organism evidence="1 2">
    <name type="scientific">Campylobacter pinnipediorum subsp. caledonicus</name>
    <dbReference type="NCBI Taxonomy" id="1874362"/>
    <lineage>
        <taxon>Bacteria</taxon>
        <taxon>Pseudomonadati</taxon>
        <taxon>Campylobacterota</taxon>
        <taxon>Epsilonproteobacteria</taxon>
        <taxon>Campylobacterales</taxon>
        <taxon>Campylobacteraceae</taxon>
        <taxon>Campylobacter</taxon>
    </lineage>
</organism>
<dbReference type="GeneID" id="56566217"/>
<proteinExistence type="predicted"/>
<reference evidence="2" key="1">
    <citation type="submission" date="2016-09" db="EMBL/GenBank/DDBJ databases">
        <title>Comparative genomics of the Campylobacter concisus group.</title>
        <authorList>
            <person name="Miller W.G."/>
            <person name="Yee E."/>
            <person name="Chapman M.H."/>
            <person name="Huynh S."/>
            <person name="Bono J.L."/>
            <person name="On S.L.W."/>
            <person name="StLeger J."/>
            <person name="Foster G."/>
            <person name="Parker C.T."/>
        </authorList>
    </citation>
    <scope>NUCLEOTIDE SEQUENCE [LARGE SCALE GENOMIC DNA]</scope>
    <source>
        <strain evidence="2">RM18021</strain>
    </source>
</reference>
<dbReference type="Proteomes" id="UP000190868">
    <property type="component" value="Chromosome"/>
</dbReference>
<dbReference type="EMBL" id="CP017258">
    <property type="protein sequence ID" value="AQW87409.1"/>
    <property type="molecule type" value="Genomic_DNA"/>
</dbReference>
<gene>
    <name evidence="1" type="ORF">CPIN18021_0583</name>
</gene>
<accession>A0A1S6U6U1</accession>
<keyword evidence="2" id="KW-1185">Reference proteome</keyword>
<evidence type="ECO:0000313" key="1">
    <source>
        <dbReference type="EMBL" id="AQW87409.1"/>
    </source>
</evidence>
<protein>
    <submittedName>
        <fullName evidence="1">Uncharacterized protein</fullName>
    </submittedName>
</protein>
<name>A0A1S6U6U1_9BACT</name>
<dbReference type="RefSeq" id="WP_078423078.1">
    <property type="nucleotide sequence ID" value="NZ_CP017018.1"/>
</dbReference>
<evidence type="ECO:0000313" key="2">
    <source>
        <dbReference type="Proteomes" id="UP000190868"/>
    </source>
</evidence>
<dbReference type="AlphaFoldDB" id="A0A1S6U6U1"/>
<dbReference type="KEGG" id="cpin:CPIN18020_0578"/>